<evidence type="ECO:0000313" key="4">
    <source>
        <dbReference type="Proteomes" id="UP000448867"/>
    </source>
</evidence>
<feature type="domain" description="FAD-binding" evidence="2">
    <location>
        <begin position="2"/>
        <end position="345"/>
    </location>
</feature>
<dbReference type="PANTHER" id="PTHR43476">
    <property type="entry name" value="3-(3-HYDROXY-PHENYL)PROPIONATE/3-HYDROXYCINNAMIC ACID HYDROXYLASE"/>
    <property type="match status" value="1"/>
</dbReference>
<accession>A0A7X2IXA1</accession>
<dbReference type="AlphaFoldDB" id="A0A7X2IXA1"/>
<dbReference type="Gene3D" id="3.50.50.60">
    <property type="entry name" value="FAD/NAD(P)-binding domain"/>
    <property type="match status" value="1"/>
</dbReference>
<dbReference type="GO" id="GO:0016491">
    <property type="term" value="F:oxidoreductase activity"/>
    <property type="evidence" value="ECO:0007669"/>
    <property type="project" value="UniProtKB-KW"/>
</dbReference>
<dbReference type="Gene3D" id="3.30.70.2450">
    <property type="match status" value="1"/>
</dbReference>
<comment type="caution">
    <text evidence="3">The sequence shown here is derived from an EMBL/GenBank/DDBJ whole genome shotgun (WGS) entry which is preliminary data.</text>
</comment>
<protein>
    <submittedName>
        <fullName evidence="3">FAD-binding protein</fullName>
    </submittedName>
</protein>
<gene>
    <name evidence="3" type="ORF">GJU40_04950</name>
</gene>
<dbReference type="RefSeq" id="WP_154306656.1">
    <property type="nucleotide sequence ID" value="NZ_WKKI01000005.1"/>
</dbReference>
<evidence type="ECO:0000256" key="1">
    <source>
        <dbReference type="ARBA" id="ARBA00023002"/>
    </source>
</evidence>
<organism evidence="3 4">
    <name type="scientific">Metabacillus lacus</name>
    <dbReference type="NCBI Taxonomy" id="1983721"/>
    <lineage>
        <taxon>Bacteria</taxon>
        <taxon>Bacillati</taxon>
        <taxon>Bacillota</taxon>
        <taxon>Bacilli</taxon>
        <taxon>Bacillales</taxon>
        <taxon>Bacillaceae</taxon>
        <taxon>Metabacillus</taxon>
    </lineage>
</organism>
<dbReference type="InterPro" id="IPR002938">
    <property type="entry name" value="FAD-bd"/>
</dbReference>
<evidence type="ECO:0000259" key="2">
    <source>
        <dbReference type="Pfam" id="PF01494"/>
    </source>
</evidence>
<evidence type="ECO:0000313" key="3">
    <source>
        <dbReference type="EMBL" id="MRX71522.1"/>
    </source>
</evidence>
<dbReference type="EMBL" id="WKKI01000005">
    <property type="protein sequence ID" value="MRX71522.1"/>
    <property type="molecule type" value="Genomic_DNA"/>
</dbReference>
<name>A0A7X2IXA1_9BACI</name>
<dbReference type="Proteomes" id="UP000448867">
    <property type="component" value="Unassembled WGS sequence"/>
</dbReference>
<dbReference type="Pfam" id="PF01494">
    <property type="entry name" value="FAD_binding_3"/>
    <property type="match status" value="1"/>
</dbReference>
<proteinExistence type="predicted"/>
<keyword evidence="1" id="KW-0560">Oxidoreductase</keyword>
<dbReference type="PANTHER" id="PTHR43476:SF5">
    <property type="entry name" value="FAD-DEPENDENT MONOOXYGENASE"/>
    <property type="match status" value="1"/>
</dbReference>
<dbReference type="OrthoDB" id="9766816at2"/>
<keyword evidence="4" id="KW-1185">Reference proteome</keyword>
<dbReference type="InterPro" id="IPR050631">
    <property type="entry name" value="PheA/TfdB_FAD_monoxygenase"/>
</dbReference>
<dbReference type="InterPro" id="IPR036188">
    <property type="entry name" value="FAD/NAD-bd_sf"/>
</dbReference>
<reference evidence="3 4" key="1">
    <citation type="submission" date="2019-11" db="EMBL/GenBank/DDBJ databases">
        <title>Bacillus lacus genome.</title>
        <authorList>
            <person name="Allen C.J."/>
            <person name="Newman J.D."/>
        </authorList>
    </citation>
    <scope>NUCLEOTIDE SEQUENCE [LARGE SCALE GENOMIC DNA]</scope>
    <source>
        <strain evidence="3 4">KCTC 33946</strain>
    </source>
</reference>
<dbReference type="GO" id="GO:0071949">
    <property type="term" value="F:FAD binding"/>
    <property type="evidence" value="ECO:0007669"/>
    <property type="project" value="InterPro"/>
</dbReference>
<sequence length="441" mass="50687">MKTKVMIAGGGVGGLMAALKLAKCGYDVTVAEQTKNSAHLYKGELLQPKSIQLFEQAGVQEQVISTGHPINEIEIIEMKRKNDQYHQLGKAVMDYNIINSRYNYALMIPHEILKNILLEEAEKYQGFNLIRPARFTGFRNGKALVKTSEQELEIEADVYIGAEGRKSKVREAMNVPVKEQTYDHHFLTVSFPRPPSLTEGRMISTAHTFLGLFPLPDNKVRTVYLISSGEYKEMKEKGIQYFHERYLELCPDLDGYVTQIKSWKEIQLMIPVHFHAEHYVKGNKAIIGDAAHSVHPMAGEGMNLAIQDGDALGELLCWIFENGYEPEKYLDWYEEVRRPRVEHILNISHLSSIPYSKPFKYFTRIRNKGIKQMTKDPKLHTKQMLNISGLGIWKETFLDRMIQVGMLPARTYQNIQLMHERYMFSSENDYPWRTKGGNSHA</sequence>
<dbReference type="PRINTS" id="PR00420">
    <property type="entry name" value="RNGMNOXGNASE"/>
</dbReference>
<dbReference type="SUPFAM" id="SSF51905">
    <property type="entry name" value="FAD/NAD(P)-binding domain"/>
    <property type="match status" value="1"/>
</dbReference>